<sequence>MSQPLVDVDTLKDALASGGVTLLDATALLPGEQTDPETVFRASRLPGAHRFDIELFSDPEQSLPHMAPAAGRFARLAGELGLTHDSTVVVYDQGNIASSCRAWWLLRLFGHERVFILDGGLPAWRAAGGALEQGEPAPVSPEQYVPRLKTSLIKGLGDMLALCASESDDVILDARSAGRFTGAAPEPRAGLSSGHMPGARNIPFGELLDANRHFLPKTALKARFEKAGVASAQTPLIATCGSGMTASVIVVGAVLAGYESVSLYDGSWAEWARTPDAPIVKGEATSGRERN</sequence>
<keyword evidence="1 3" id="KW-0808">Transferase</keyword>
<dbReference type="FunFam" id="3.40.250.10:FF:000001">
    <property type="entry name" value="Sulfurtransferase"/>
    <property type="match status" value="1"/>
</dbReference>
<evidence type="ECO:0000313" key="5">
    <source>
        <dbReference type="EMBL" id="AQS83471.1"/>
    </source>
</evidence>
<dbReference type="CDD" id="cd01449">
    <property type="entry name" value="TST_Repeat_2"/>
    <property type="match status" value="1"/>
</dbReference>
<feature type="domain" description="Rhodanese" evidence="4">
    <location>
        <begin position="16"/>
        <end position="133"/>
    </location>
</feature>
<evidence type="ECO:0000256" key="3">
    <source>
        <dbReference type="RuleBase" id="RU000507"/>
    </source>
</evidence>
<dbReference type="Proteomes" id="UP000188937">
    <property type="component" value="Chromosome"/>
</dbReference>
<dbReference type="PANTHER" id="PTHR11364">
    <property type="entry name" value="THIOSULFATE SULFERTANSFERASE"/>
    <property type="match status" value="1"/>
</dbReference>
<dbReference type="PROSITE" id="PS00683">
    <property type="entry name" value="RHODANESE_2"/>
    <property type="match status" value="1"/>
</dbReference>
<dbReference type="PANTHER" id="PTHR11364:SF27">
    <property type="entry name" value="SULFURTRANSFERASE"/>
    <property type="match status" value="1"/>
</dbReference>
<reference evidence="5 6" key="1">
    <citation type="submission" date="2016-03" db="EMBL/GenBank/DDBJ databases">
        <title>Acetic acid bacteria sequencing.</title>
        <authorList>
            <person name="Brandt J."/>
            <person name="Jakob F."/>
            <person name="Vogel R.F."/>
        </authorList>
    </citation>
    <scope>NUCLEOTIDE SEQUENCE [LARGE SCALE GENOMIC DNA]</scope>
    <source>
        <strain evidence="5 6">TMW2.1153</strain>
    </source>
</reference>
<dbReference type="OrthoDB" id="9781034at2"/>
<dbReference type="InterPro" id="IPR036873">
    <property type="entry name" value="Rhodanese-like_dom_sf"/>
</dbReference>
<dbReference type="Gene3D" id="3.40.250.10">
    <property type="entry name" value="Rhodanese-like domain"/>
    <property type="match status" value="2"/>
</dbReference>
<dbReference type="Pfam" id="PF00581">
    <property type="entry name" value="Rhodanese"/>
    <property type="match status" value="2"/>
</dbReference>
<evidence type="ECO:0000313" key="6">
    <source>
        <dbReference type="Proteomes" id="UP000188937"/>
    </source>
</evidence>
<dbReference type="STRING" id="435.A0U92_00405"/>
<dbReference type="KEGG" id="aace:A0U92_00405"/>
<name>A0A1U9KCD0_ACEAC</name>
<dbReference type="EMBL" id="CP014692">
    <property type="protein sequence ID" value="AQS83471.1"/>
    <property type="molecule type" value="Genomic_DNA"/>
</dbReference>
<feature type="domain" description="Rhodanese" evidence="4">
    <location>
        <begin position="165"/>
        <end position="280"/>
    </location>
</feature>
<dbReference type="PROSITE" id="PS50206">
    <property type="entry name" value="RHODANESE_3"/>
    <property type="match status" value="2"/>
</dbReference>
<dbReference type="InterPro" id="IPR045078">
    <property type="entry name" value="TST/MPST-like"/>
</dbReference>
<evidence type="ECO:0000256" key="2">
    <source>
        <dbReference type="ARBA" id="ARBA00022737"/>
    </source>
</evidence>
<accession>A0A1U9KCD0</accession>
<dbReference type="InterPro" id="IPR001307">
    <property type="entry name" value="Thiosulphate_STrfase_CS"/>
</dbReference>
<dbReference type="RefSeq" id="WP_077811506.1">
    <property type="nucleotide sequence ID" value="NZ_CP014692.1"/>
</dbReference>
<evidence type="ECO:0000256" key="1">
    <source>
        <dbReference type="ARBA" id="ARBA00022679"/>
    </source>
</evidence>
<keyword evidence="2" id="KW-0677">Repeat</keyword>
<gene>
    <name evidence="5" type="ORF">A0U92_00405</name>
</gene>
<evidence type="ECO:0000259" key="4">
    <source>
        <dbReference type="PROSITE" id="PS50206"/>
    </source>
</evidence>
<keyword evidence="6" id="KW-1185">Reference proteome</keyword>
<dbReference type="CDD" id="cd01448">
    <property type="entry name" value="TST_Repeat_1"/>
    <property type="match status" value="1"/>
</dbReference>
<dbReference type="InterPro" id="IPR001763">
    <property type="entry name" value="Rhodanese-like_dom"/>
</dbReference>
<dbReference type="AlphaFoldDB" id="A0A1U9KCD0"/>
<dbReference type="GO" id="GO:0004792">
    <property type="term" value="F:thiosulfate-cyanide sulfurtransferase activity"/>
    <property type="evidence" value="ECO:0007669"/>
    <property type="project" value="InterPro"/>
</dbReference>
<dbReference type="SMART" id="SM00450">
    <property type="entry name" value="RHOD"/>
    <property type="match status" value="2"/>
</dbReference>
<protein>
    <recommendedName>
        <fullName evidence="3">Sulfurtransferase</fullName>
    </recommendedName>
</protein>
<proteinExistence type="predicted"/>
<organism evidence="5 6">
    <name type="scientific">Acetobacter aceti</name>
    <dbReference type="NCBI Taxonomy" id="435"/>
    <lineage>
        <taxon>Bacteria</taxon>
        <taxon>Pseudomonadati</taxon>
        <taxon>Pseudomonadota</taxon>
        <taxon>Alphaproteobacteria</taxon>
        <taxon>Acetobacterales</taxon>
        <taxon>Acetobacteraceae</taxon>
        <taxon>Acetobacter</taxon>
        <taxon>Acetobacter subgen. Acetobacter</taxon>
    </lineage>
</organism>
<dbReference type="SUPFAM" id="SSF52821">
    <property type="entry name" value="Rhodanese/Cell cycle control phosphatase"/>
    <property type="match status" value="2"/>
</dbReference>